<feature type="signal peptide" evidence="2">
    <location>
        <begin position="1"/>
        <end position="25"/>
    </location>
</feature>
<evidence type="ECO:0000313" key="4">
    <source>
        <dbReference type="Proteomes" id="UP001589667"/>
    </source>
</evidence>
<comment type="caution">
    <text evidence="3">The sequence shown here is derived from an EMBL/GenBank/DDBJ whole genome shotgun (WGS) entry which is preliminary data.</text>
</comment>
<feature type="compositionally biased region" description="Low complexity" evidence="1">
    <location>
        <begin position="71"/>
        <end position="80"/>
    </location>
</feature>
<reference evidence="3 4" key="1">
    <citation type="submission" date="2024-09" db="EMBL/GenBank/DDBJ databases">
        <authorList>
            <person name="Sun Q."/>
            <person name="Mori K."/>
        </authorList>
    </citation>
    <scope>NUCLEOTIDE SEQUENCE [LARGE SCALE GENOMIC DNA]</scope>
    <source>
        <strain evidence="3 4">JCM 14321</strain>
    </source>
</reference>
<gene>
    <name evidence="3" type="ORF">ACFFQV_01665</name>
</gene>
<dbReference type="RefSeq" id="WP_157423616.1">
    <property type="nucleotide sequence ID" value="NZ_BAAANI010000008.1"/>
</dbReference>
<feature type="compositionally biased region" description="Pro residues" evidence="1">
    <location>
        <begin position="81"/>
        <end position="111"/>
    </location>
</feature>
<evidence type="ECO:0000313" key="3">
    <source>
        <dbReference type="EMBL" id="MFB9640985.1"/>
    </source>
</evidence>
<sequence>MRKILLLGAAALVLFLGSLSLGVAAALTGAPVFYDARSPHPVGTADDRLGAEAGAATTSPGTSDGADDGDGAAPPLTQSPVPVPPSPSADPSPEAPTPSPAPSPSTPPADPLPTTEEQAAWLAFQQAVRECMVDAGYEYRHWEWWTTEPRNPTSTAPAMPVGLSAAEQAAWHAALEGPGLDGTGCLGEAAEQDREESAPPPPASPEPSVPPAPEEGQQRPEDATEEVAPEALESDATEEVAPEVVAPEVVAPDATAPDADGAAGASD</sequence>
<feature type="compositionally biased region" description="Pro residues" evidence="1">
    <location>
        <begin position="198"/>
        <end position="213"/>
    </location>
</feature>
<evidence type="ECO:0000256" key="1">
    <source>
        <dbReference type="SAM" id="MobiDB-lite"/>
    </source>
</evidence>
<keyword evidence="2" id="KW-0732">Signal</keyword>
<keyword evidence="4" id="KW-1185">Reference proteome</keyword>
<evidence type="ECO:0000256" key="2">
    <source>
        <dbReference type="SAM" id="SignalP"/>
    </source>
</evidence>
<dbReference type="Proteomes" id="UP001589667">
    <property type="component" value="Unassembled WGS sequence"/>
</dbReference>
<name>A0ABV5SKX0_9MICO</name>
<feature type="compositionally biased region" description="Low complexity" evidence="1">
    <location>
        <begin position="242"/>
        <end position="267"/>
    </location>
</feature>
<dbReference type="PRINTS" id="PR01217">
    <property type="entry name" value="PRICHEXTENSN"/>
</dbReference>
<proteinExistence type="predicted"/>
<dbReference type="EMBL" id="JBHMBL010000001">
    <property type="protein sequence ID" value="MFB9640985.1"/>
    <property type="molecule type" value="Genomic_DNA"/>
</dbReference>
<organism evidence="3 4">
    <name type="scientific">Agromyces lapidis</name>
    <dbReference type="NCBI Taxonomy" id="279574"/>
    <lineage>
        <taxon>Bacteria</taxon>
        <taxon>Bacillati</taxon>
        <taxon>Actinomycetota</taxon>
        <taxon>Actinomycetes</taxon>
        <taxon>Micrococcales</taxon>
        <taxon>Microbacteriaceae</taxon>
        <taxon>Agromyces</taxon>
    </lineage>
</organism>
<feature type="region of interest" description="Disordered" evidence="1">
    <location>
        <begin position="170"/>
        <end position="267"/>
    </location>
</feature>
<protein>
    <submittedName>
        <fullName evidence="3">Uncharacterized protein</fullName>
    </submittedName>
</protein>
<feature type="chain" id="PRO_5046201223" evidence="2">
    <location>
        <begin position="26"/>
        <end position="267"/>
    </location>
</feature>
<accession>A0ABV5SKX0</accession>
<feature type="compositionally biased region" description="Acidic residues" evidence="1">
    <location>
        <begin position="223"/>
        <end position="241"/>
    </location>
</feature>
<feature type="region of interest" description="Disordered" evidence="1">
    <location>
        <begin position="44"/>
        <end position="113"/>
    </location>
</feature>